<proteinExistence type="predicted"/>
<protein>
    <submittedName>
        <fullName evidence="4">Glycosyltransferase family 4 protein</fullName>
    </submittedName>
</protein>
<evidence type="ECO:0000313" key="5">
    <source>
        <dbReference type="Proteomes" id="UP001596098"/>
    </source>
</evidence>
<evidence type="ECO:0000313" key="4">
    <source>
        <dbReference type="EMBL" id="MFC6152902.1"/>
    </source>
</evidence>
<evidence type="ECO:0000256" key="2">
    <source>
        <dbReference type="ARBA" id="ARBA00022679"/>
    </source>
</evidence>
<dbReference type="Proteomes" id="UP001596098">
    <property type="component" value="Unassembled WGS sequence"/>
</dbReference>
<keyword evidence="5" id="KW-1185">Reference proteome</keyword>
<organism evidence="4 5">
    <name type="scientific">Nocardioides yefusunii</name>
    <dbReference type="NCBI Taxonomy" id="2500546"/>
    <lineage>
        <taxon>Bacteria</taxon>
        <taxon>Bacillati</taxon>
        <taxon>Actinomycetota</taxon>
        <taxon>Actinomycetes</taxon>
        <taxon>Propionibacteriales</taxon>
        <taxon>Nocardioidaceae</taxon>
        <taxon>Nocardioides</taxon>
    </lineage>
</organism>
<keyword evidence="1" id="KW-0328">Glycosyltransferase</keyword>
<dbReference type="CDD" id="cd03794">
    <property type="entry name" value="GT4_WbuB-like"/>
    <property type="match status" value="1"/>
</dbReference>
<dbReference type="InterPro" id="IPR028098">
    <property type="entry name" value="Glyco_trans_4-like_N"/>
</dbReference>
<feature type="domain" description="Glycosyltransferase subfamily 4-like N-terminal" evidence="3">
    <location>
        <begin position="15"/>
        <end position="205"/>
    </location>
</feature>
<sequence>MTYGVLTQWFDPEPGPAAVPGVLARELATRGHQIEVLTGFPNYPVGRVYEGYKQSWSAREQVSPGVTVNRVPLYPSHDGGAVGRAGNYLSFAATASMQVVSHLKDCDAVWVYNSPATVPLAARRLKGRAGVPFLLHVMDVWPDSVLHSGMLDGPLGKLPVEKWLTGLVKRGYDAAAHVAVTSPGQRDLLLDRGLSADRVSYVPLWADEDQYHPRDPDRSLLPPQVQDAALVWMYAGAMGHVQRLDRAVRAATAAADAGVHLVFVGQGIAEQDLKALVAELGAPNVHFMGRREPSEMGDLIAAGDAHLVSLDDSPLLRVTMPSKIQSIMASGRPIIATCSGDAADVVRSSGGGVVVGPDEDDRLVDALLELAGSSGTLDTWGQTARRFYEKTFSRERGVDAVEATLAEISR</sequence>
<dbReference type="RefSeq" id="WP_164878628.1">
    <property type="nucleotide sequence ID" value="NZ_CP034929.1"/>
</dbReference>
<dbReference type="Pfam" id="PF13692">
    <property type="entry name" value="Glyco_trans_1_4"/>
    <property type="match status" value="1"/>
</dbReference>
<dbReference type="Pfam" id="PF13579">
    <property type="entry name" value="Glyco_trans_4_4"/>
    <property type="match status" value="1"/>
</dbReference>
<evidence type="ECO:0000259" key="3">
    <source>
        <dbReference type="Pfam" id="PF13579"/>
    </source>
</evidence>
<gene>
    <name evidence="4" type="ORF">ACFPWU_04365</name>
</gene>
<dbReference type="PANTHER" id="PTHR45947">
    <property type="entry name" value="SULFOQUINOVOSYL TRANSFERASE SQD2"/>
    <property type="match status" value="1"/>
</dbReference>
<accession>A0ABW1QTS8</accession>
<reference evidence="5" key="1">
    <citation type="journal article" date="2019" name="Int. J. Syst. Evol. Microbiol.">
        <title>The Global Catalogue of Microorganisms (GCM) 10K type strain sequencing project: providing services to taxonomists for standard genome sequencing and annotation.</title>
        <authorList>
            <consortium name="The Broad Institute Genomics Platform"/>
            <consortium name="The Broad Institute Genome Sequencing Center for Infectious Disease"/>
            <person name="Wu L."/>
            <person name="Ma J."/>
        </authorList>
    </citation>
    <scope>NUCLEOTIDE SEQUENCE [LARGE SCALE GENOMIC DNA]</scope>
    <source>
        <strain evidence="5">DFY28</strain>
    </source>
</reference>
<dbReference type="SUPFAM" id="SSF53756">
    <property type="entry name" value="UDP-Glycosyltransferase/glycogen phosphorylase"/>
    <property type="match status" value="1"/>
</dbReference>
<dbReference type="PANTHER" id="PTHR45947:SF3">
    <property type="entry name" value="SULFOQUINOVOSYL TRANSFERASE SQD2"/>
    <property type="match status" value="1"/>
</dbReference>
<dbReference type="Gene3D" id="3.40.50.2000">
    <property type="entry name" value="Glycogen Phosphorylase B"/>
    <property type="match status" value="2"/>
</dbReference>
<comment type="caution">
    <text evidence="4">The sequence shown here is derived from an EMBL/GenBank/DDBJ whole genome shotgun (WGS) entry which is preliminary data.</text>
</comment>
<keyword evidence="2" id="KW-0808">Transferase</keyword>
<evidence type="ECO:0000256" key="1">
    <source>
        <dbReference type="ARBA" id="ARBA00022676"/>
    </source>
</evidence>
<dbReference type="EMBL" id="JBHSQI010000002">
    <property type="protein sequence ID" value="MFC6152902.1"/>
    <property type="molecule type" value="Genomic_DNA"/>
</dbReference>
<name>A0ABW1QTS8_9ACTN</name>
<dbReference type="InterPro" id="IPR050194">
    <property type="entry name" value="Glycosyltransferase_grp1"/>
</dbReference>